<gene>
    <name evidence="1" type="ORF">M9H77_24561</name>
</gene>
<accession>A0ACC0AZ90</accession>
<sequence>MATTAGINEKQKKGPQVMYVYKLDTGNLKPSQLPPEESDPSATNSFKKAISRGLGIGLRRSKTVREVDHRRINYKFEEGLTTTVKEIVEARKSVSGGEAASRNSEINYHRRQIIMNNKMEEGEICVKDVIIEARKSISGGEAARNLEIVEGRKSVSGDGRRKSVSHLEVNLALEAAFLHVKVLVTDMPAFMQVHAFRCARRTYDCLEKFSSKHIAYNMKKEFDKVYGPAWHCIVGSSFGSFVTHSTGCFLYFSMEKLYILVFKTKVQRALNS</sequence>
<protein>
    <submittedName>
        <fullName evidence="1">Uncharacterized protein</fullName>
    </submittedName>
</protein>
<evidence type="ECO:0000313" key="2">
    <source>
        <dbReference type="Proteomes" id="UP001060085"/>
    </source>
</evidence>
<reference evidence="2" key="1">
    <citation type="journal article" date="2023" name="Nat. Plants">
        <title>Single-cell RNA sequencing provides a high-resolution roadmap for understanding the multicellular compartmentation of specialized metabolism.</title>
        <authorList>
            <person name="Sun S."/>
            <person name="Shen X."/>
            <person name="Li Y."/>
            <person name="Li Y."/>
            <person name="Wang S."/>
            <person name="Li R."/>
            <person name="Zhang H."/>
            <person name="Shen G."/>
            <person name="Guo B."/>
            <person name="Wei J."/>
            <person name="Xu J."/>
            <person name="St-Pierre B."/>
            <person name="Chen S."/>
            <person name="Sun C."/>
        </authorList>
    </citation>
    <scope>NUCLEOTIDE SEQUENCE [LARGE SCALE GENOMIC DNA]</scope>
</reference>
<name>A0ACC0AZ90_CATRO</name>
<keyword evidence="2" id="KW-1185">Reference proteome</keyword>
<organism evidence="1 2">
    <name type="scientific">Catharanthus roseus</name>
    <name type="common">Madagascar periwinkle</name>
    <name type="synonym">Vinca rosea</name>
    <dbReference type="NCBI Taxonomy" id="4058"/>
    <lineage>
        <taxon>Eukaryota</taxon>
        <taxon>Viridiplantae</taxon>
        <taxon>Streptophyta</taxon>
        <taxon>Embryophyta</taxon>
        <taxon>Tracheophyta</taxon>
        <taxon>Spermatophyta</taxon>
        <taxon>Magnoliopsida</taxon>
        <taxon>eudicotyledons</taxon>
        <taxon>Gunneridae</taxon>
        <taxon>Pentapetalae</taxon>
        <taxon>asterids</taxon>
        <taxon>lamiids</taxon>
        <taxon>Gentianales</taxon>
        <taxon>Apocynaceae</taxon>
        <taxon>Rauvolfioideae</taxon>
        <taxon>Vinceae</taxon>
        <taxon>Catharanthinae</taxon>
        <taxon>Catharanthus</taxon>
    </lineage>
</organism>
<comment type="caution">
    <text evidence="1">The sequence shown here is derived from an EMBL/GenBank/DDBJ whole genome shotgun (WGS) entry which is preliminary data.</text>
</comment>
<dbReference type="Proteomes" id="UP001060085">
    <property type="component" value="Linkage Group LG05"/>
</dbReference>
<dbReference type="EMBL" id="CM044705">
    <property type="protein sequence ID" value="KAI5665238.1"/>
    <property type="molecule type" value="Genomic_DNA"/>
</dbReference>
<proteinExistence type="predicted"/>
<evidence type="ECO:0000313" key="1">
    <source>
        <dbReference type="EMBL" id="KAI5665238.1"/>
    </source>
</evidence>